<evidence type="ECO:0000313" key="3">
    <source>
        <dbReference type="EMBL" id="CAF1317309.1"/>
    </source>
</evidence>
<dbReference type="AlphaFoldDB" id="A0A819D772"/>
<comment type="caution">
    <text evidence="4">The sequence shown here is derived from an EMBL/GenBank/DDBJ whole genome shotgun (WGS) entry which is preliminary data.</text>
</comment>
<dbReference type="EMBL" id="CAJOBB010001243">
    <property type="protein sequence ID" value="CAF3829850.1"/>
    <property type="molecule type" value="Genomic_DNA"/>
</dbReference>
<protein>
    <recommendedName>
        <fullName evidence="6">G-protein coupled receptors family 1 profile domain-containing protein</fullName>
    </recommendedName>
</protein>
<evidence type="ECO:0000313" key="5">
    <source>
        <dbReference type="Proteomes" id="UP000663868"/>
    </source>
</evidence>
<reference evidence="4" key="1">
    <citation type="submission" date="2021-02" db="EMBL/GenBank/DDBJ databases">
        <authorList>
            <person name="Nowell W R."/>
        </authorList>
    </citation>
    <scope>NUCLEOTIDE SEQUENCE</scope>
</reference>
<keyword evidence="2" id="KW-0472">Membrane</keyword>
<evidence type="ECO:0008006" key="6">
    <source>
        <dbReference type="Google" id="ProtNLM"/>
    </source>
</evidence>
<dbReference type="Proteomes" id="UP000663868">
    <property type="component" value="Unassembled WGS sequence"/>
</dbReference>
<organism evidence="4 5">
    <name type="scientific">Adineta steineri</name>
    <dbReference type="NCBI Taxonomy" id="433720"/>
    <lineage>
        <taxon>Eukaryota</taxon>
        <taxon>Metazoa</taxon>
        <taxon>Spiralia</taxon>
        <taxon>Gnathifera</taxon>
        <taxon>Rotifera</taxon>
        <taxon>Eurotatoria</taxon>
        <taxon>Bdelloidea</taxon>
        <taxon>Adinetida</taxon>
        <taxon>Adinetidae</taxon>
        <taxon>Adineta</taxon>
    </lineage>
</organism>
<feature type="transmembrane region" description="Helical" evidence="2">
    <location>
        <begin position="115"/>
        <end position="135"/>
    </location>
</feature>
<feature type="transmembrane region" description="Helical" evidence="2">
    <location>
        <begin position="388"/>
        <end position="412"/>
    </location>
</feature>
<feature type="compositionally biased region" description="Low complexity" evidence="1">
    <location>
        <begin position="498"/>
        <end position="511"/>
    </location>
</feature>
<feature type="transmembrane region" description="Helical" evidence="2">
    <location>
        <begin position="19"/>
        <end position="45"/>
    </location>
</feature>
<feature type="compositionally biased region" description="Polar residues" evidence="1">
    <location>
        <begin position="580"/>
        <end position="589"/>
    </location>
</feature>
<name>A0A819D772_9BILA</name>
<feature type="region of interest" description="Disordered" evidence="1">
    <location>
        <begin position="578"/>
        <end position="600"/>
    </location>
</feature>
<evidence type="ECO:0000256" key="1">
    <source>
        <dbReference type="SAM" id="MobiDB-lite"/>
    </source>
</evidence>
<accession>A0A819D772</accession>
<feature type="transmembrane region" description="Helical" evidence="2">
    <location>
        <begin position="151"/>
        <end position="172"/>
    </location>
</feature>
<feature type="region of interest" description="Disordered" evidence="1">
    <location>
        <begin position="488"/>
        <end position="522"/>
    </location>
</feature>
<evidence type="ECO:0000256" key="2">
    <source>
        <dbReference type="SAM" id="Phobius"/>
    </source>
</evidence>
<evidence type="ECO:0000313" key="4">
    <source>
        <dbReference type="EMBL" id="CAF3829850.1"/>
    </source>
</evidence>
<dbReference type="Gene3D" id="1.20.1070.10">
    <property type="entry name" value="Rhodopsin 7-helix transmembrane proteins"/>
    <property type="match status" value="1"/>
</dbReference>
<sequence length="719" mass="81905">MASDMLNNTKNTDMFATEAITWCLLVPLIHVFSLMSNILCIIVFCSNIFIKKPIAIYFISLLLSDSMTLFIGYVEMTDRETSMINKSSSLCAFNNIFHRLYETLYTFMGTYCLEWMLYKLLWTRASIILLAILSVQRTRTFFSLSYRESRICALFACIFSIIIAAIITFMEWTDIHYKNGTSENIHSDIFRVIIQKDSLKQVYSTYLYQDYNVTMGNYSCVIQPFNVTFSSNMTNQFNCSSNITINQFQLCTKSLLDHGRIIKTAIDALSNITFTNLYSPSHTLFINQIQKDTASDFISKLFSEPRSCQIKINYLTWLRTFDFFNSVSFKINRHIIAIFFGNALPSFIVVLANLLSIKVIYFSKSLKYLKQTTRKSRRKRRLQNDLRAFLVILIESFLNIMISWGVPVLLTMYHCRVLYVDLIETCLEIKGYLVLFLLIDLLKSATNCLLYSLSGKLYRRRLIRILKMIFKGGHGTLWNVKQNSSPLSHQPLDRQLSNNPSTVTNNNNNNTFGIQSSRPGSCRRAERLSSPLITYQNKKMSNSIETATINPYIRMNGQNHSTSADDFYSVCRASEDFQGGDNSLSGTDSDSIKKANKIEPRKSSQSIGSFLLGKVRSLSSANSSNGKTISFNRTASSRLTLEKRKIKSKKKFFNSLISKRTQATDVSFSSSSVTGSIGLNQQSKHSANNCYSSPKVLPTNIIDNSSIIKENIYESLTSL</sequence>
<feature type="transmembrane region" description="Helical" evidence="2">
    <location>
        <begin position="335"/>
        <end position="361"/>
    </location>
</feature>
<keyword evidence="2" id="KW-1133">Transmembrane helix</keyword>
<gene>
    <name evidence="3" type="ORF">IZO911_LOCUS34947</name>
    <name evidence="4" type="ORF">KXQ929_LOCUS18785</name>
</gene>
<proteinExistence type="predicted"/>
<feature type="transmembrane region" description="Helical" evidence="2">
    <location>
        <begin position="54"/>
        <end position="74"/>
    </location>
</feature>
<feature type="compositionally biased region" description="Basic and acidic residues" evidence="1">
    <location>
        <begin position="590"/>
        <end position="600"/>
    </location>
</feature>
<keyword evidence="2" id="KW-0812">Transmembrane</keyword>
<dbReference type="Proteomes" id="UP000663860">
    <property type="component" value="Unassembled WGS sequence"/>
</dbReference>
<dbReference type="EMBL" id="CAJNOE010000715">
    <property type="protein sequence ID" value="CAF1317309.1"/>
    <property type="molecule type" value="Genomic_DNA"/>
</dbReference>
<feature type="transmembrane region" description="Helical" evidence="2">
    <location>
        <begin position="432"/>
        <end position="453"/>
    </location>
</feature>